<sequence>MHQSSHKVSRVRFASRICNIKTRLIHLRACLDKPGFSIIVHILHLSSTNLDFRSESHTMNFFSTFFPS</sequence>
<name>A0A2P2PCH8_RHIMU</name>
<protein>
    <submittedName>
        <fullName evidence="1">Uncharacterized protein</fullName>
    </submittedName>
</protein>
<dbReference type="AlphaFoldDB" id="A0A2P2PCH8"/>
<dbReference type="EMBL" id="GGEC01071964">
    <property type="protein sequence ID" value="MBX52448.1"/>
    <property type="molecule type" value="Transcribed_RNA"/>
</dbReference>
<reference evidence="1" key="1">
    <citation type="submission" date="2018-02" db="EMBL/GenBank/DDBJ databases">
        <title>Rhizophora mucronata_Transcriptome.</title>
        <authorList>
            <person name="Meera S.P."/>
            <person name="Sreeshan A."/>
            <person name="Augustine A."/>
        </authorList>
    </citation>
    <scope>NUCLEOTIDE SEQUENCE</scope>
    <source>
        <tissue evidence="1">Leaf</tissue>
    </source>
</reference>
<proteinExistence type="predicted"/>
<evidence type="ECO:0000313" key="1">
    <source>
        <dbReference type="EMBL" id="MBX52448.1"/>
    </source>
</evidence>
<organism evidence="1">
    <name type="scientific">Rhizophora mucronata</name>
    <name type="common">Asiatic mangrove</name>
    <dbReference type="NCBI Taxonomy" id="61149"/>
    <lineage>
        <taxon>Eukaryota</taxon>
        <taxon>Viridiplantae</taxon>
        <taxon>Streptophyta</taxon>
        <taxon>Embryophyta</taxon>
        <taxon>Tracheophyta</taxon>
        <taxon>Spermatophyta</taxon>
        <taxon>Magnoliopsida</taxon>
        <taxon>eudicotyledons</taxon>
        <taxon>Gunneridae</taxon>
        <taxon>Pentapetalae</taxon>
        <taxon>rosids</taxon>
        <taxon>fabids</taxon>
        <taxon>Malpighiales</taxon>
        <taxon>Rhizophoraceae</taxon>
        <taxon>Rhizophora</taxon>
    </lineage>
</organism>
<accession>A0A2P2PCH8</accession>